<dbReference type="PANTHER" id="PTHR38037:SF2">
    <property type="entry name" value="ATP-DEPENDENT ZINC PROTEASE DOMAIN-CONTAINING PROTEIN-RELATED"/>
    <property type="match status" value="1"/>
</dbReference>
<dbReference type="AlphaFoldDB" id="A0A9E5MMF9"/>
<evidence type="ECO:0000313" key="2">
    <source>
        <dbReference type="EMBL" id="NHO66410.1"/>
    </source>
</evidence>
<dbReference type="EMBL" id="JAAONZ010000009">
    <property type="protein sequence ID" value="NHO66410.1"/>
    <property type="molecule type" value="Genomic_DNA"/>
</dbReference>
<proteinExistence type="predicted"/>
<keyword evidence="3" id="KW-1185">Reference proteome</keyword>
<dbReference type="InterPro" id="IPR021109">
    <property type="entry name" value="Peptidase_aspartic_dom_sf"/>
</dbReference>
<organism evidence="2 3">
    <name type="scientific">Pseudomaricurvus hydrocarbonicus</name>
    <dbReference type="NCBI Taxonomy" id="1470433"/>
    <lineage>
        <taxon>Bacteria</taxon>
        <taxon>Pseudomonadati</taxon>
        <taxon>Pseudomonadota</taxon>
        <taxon>Gammaproteobacteria</taxon>
        <taxon>Cellvibrionales</taxon>
        <taxon>Cellvibrionaceae</taxon>
        <taxon>Pseudomaricurvus</taxon>
    </lineage>
</organism>
<dbReference type="PANTHER" id="PTHR38037">
    <property type="entry name" value="ZN_PROTEASE DOMAIN-CONTAINING PROTEIN"/>
    <property type="match status" value="1"/>
</dbReference>
<reference evidence="2" key="1">
    <citation type="submission" date="2020-03" db="EMBL/GenBank/DDBJ databases">
        <authorList>
            <person name="Guo F."/>
        </authorList>
    </citation>
    <scope>NUCLEOTIDE SEQUENCE</scope>
    <source>
        <strain evidence="2">JCM 30134</strain>
    </source>
</reference>
<accession>A0A9E5MMF9</accession>
<dbReference type="Gene3D" id="2.40.70.10">
    <property type="entry name" value="Acid Proteases"/>
    <property type="match status" value="1"/>
</dbReference>
<comment type="caution">
    <text evidence="2">The sequence shown here is derived from an EMBL/GenBank/DDBJ whole genome shotgun (WGS) entry which is preliminary data.</text>
</comment>
<gene>
    <name evidence="2" type="ORF">G8770_12755</name>
</gene>
<evidence type="ECO:0000259" key="1">
    <source>
        <dbReference type="Pfam" id="PF05618"/>
    </source>
</evidence>
<evidence type="ECO:0000313" key="3">
    <source>
        <dbReference type="Proteomes" id="UP000787472"/>
    </source>
</evidence>
<name>A0A9E5MMF9_9GAMM</name>
<dbReference type="InterPro" id="IPR008503">
    <property type="entry name" value="Asp_endopeptidase"/>
</dbReference>
<dbReference type="Pfam" id="PF05618">
    <property type="entry name" value="Zn_protease"/>
    <property type="match status" value="1"/>
</dbReference>
<dbReference type="RefSeq" id="WP_167187159.1">
    <property type="nucleotide sequence ID" value="NZ_JAAONZ010000009.1"/>
</dbReference>
<feature type="domain" description="Retropepsin-like aspartic endopeptidase" evidence="1">
    <location>
        <begin position="4"/>
        <end position="134"/>
    </location>
</feature>
<dbReference type="SUPFAM" id="SSF50630">
    <property type="entry name" value="Acid proteases"/>
    <property type="match status" value="1"/>
</dbReference>
<dbReference type="Proteomes" id="UP000787472">
    <property type="component" value="Unassembled WGS sequence"/>
</dbReference>
<protein>
    <recommendedName>
        <fullName evidence="1">Retropepsin-like aspartic endopeptidase domain-containing protein</fullName>
    </recommendedName>
</protein>
<sequence length="137" mass="15515">MNPLGQVEYVDILPLGFRQKARIDTGIEITSVEVFELVEFERDGKPWVKFSLVDRSNGEGITMKEPIKRTVLVKQKGQGDIRRHVVLLTLAIGDLKDEVEVTLAGNESFEYPILIGRNFLQGRAMVDVSRKFLALEK</sequence>